<feature type="domain" description="RmlD-like substrate binding" evidence="7">
    <location>
        <begin position="1"/>
        <end position="288"/>
    </location>
</feature>
<dbReference type="OrthoDB" id="9803892at2"/>
<reference evidence="8" key="1">
    <citation type="submission" date="2006-06" db="EMBL/GenBank/DDBJ databases">
        <title>Complete sequence of chromosome of Chelativorans sp. BNC1.</title>
        <authorList>
            <consortium name="US DOE Joint Genome Institute"/>
            <person name="Copeland A."/>
            <person name="Lucas S."/>
            <person name="Lapidus A."/>
            <person name="Barry K."/>
            <person name="Detter J.C."/>
            <person name="Glavina del Rio T."/>
            <person name="Hammon N."/>
            <person name="Israni S."/>
            <person name="Dalin E."/>
            <person name="Tice H."/>
            <person name="Pitluck S."/>
            <person name="Chertkov O."/>
            <person name="Brettin T."/>
            <person name="Bruce D."/>
            <person name="Han C."/>
            <person name="Tapia R."/>
            <person name="Gilna P."/>
            <person name="Schmutz J."/>
            <person name="Larimer F."/>
            <person name="Land M."/>
            <person name="Hauser L."/>
            <person name="Kyrpides N."/>
            <person name="Mikhailova N."/>
            <person name="Richardson P."/>
        </authorList>
    </citation>
    <scope>NUCLEOTIDE SEQUENCE</scope>
    <source>
        <strain evidence="8">BNC1</strain>
    </source>
</reference>
<comment type="catalytic activity">
    <reaction evidence="5 6">
        <text>dTDP-beta-L-rhamnose + NADP(+) = dTDP-4-dehydro-beta-L-rhamnose + NADPH + H(+)</text>
        <dbReference type="Rhea" id="RHEA:21796"/>
        <dbReference type="ChEBI" id="CHEBI:15378"/>
        <dbReference type="ChEBI" id="CHEBI:57510"/>
        <dbReference type="ChEBI" id="CHEBI:57783"/>
        <dbReference type="ChEBI" id="CHEBI:58349"/>
        <dbReference type="ChEBI" id="CHEBI:62830"/>
        <dbReference type="EC" id="1.1.1.133"/>
    </reaction>
</comment>
<dbReference type="STRING" id="266779.Meso_2763"/>
<evidence type="ECO:0000256" key="5">
    <source>
        <dbReference type="ARBA" id="ARBA00048200"/>
    </source>
</evidence>
<dbReference type="UniPathway" id="UPA00124"/>
<dbReference type="CDD" id="cd05254">
    <property type="entry name" value="dTDP_HR_like_SDR_e"/>
    <property type="match status" value="1"/>
</dbReference>
<dbReference type="eggNOG" id="COG1091">
    <property type="taxonomic scope" value="Bacteria"/>
</dbReference>
<dbReference type="GO" id="GO:0019305">
    <property type="term" value="P:dTDP-rhamnose biosynthetic process"/>
    <property type="evidence" value="ECO:0007669"/>
    <property type="project" value="UniProtKB-UniPathway"/>
</dbReference>
<dbReference type="EMBL" id="CP000390">
    <property type="protein sequence ID" value="ABG64140.1"/>
    <property type="molecule type" value="Genomic_DNA"/>
</dbReference>
<dbReference type="InterPro" id="IPR036291">
    <property type="entry name" value="NAD(P)-bd_dom_sf"/>
</dbReference>
<dbReference type="AlphaFoldDB" id="Q11EN5"/>
<dbReference type="PANTHER" id="PTHR10491:SF4">
    <property type="entry name" value="METHIONINE ADENOSYLTRANSFERASE 2 SUBUNIT BETA"/>
    <property type="match status" value="1"/>
</dbReference>
<protein>
    <recommendedName>
        <fullName evidence="4 6">dTDP-4-dehydrorhamnose reductase</fullName>
        <ecNumber evidence="3 6">1.1.1.133</ecNumber>
    </recommendedName>
</protein>
<comment type="cofactor">
    <cofactor evidence="6">
        <name>Mg(2+)</name>
        <dbReference type="ChEBI" id="CHEBI:18420"/>
    </cofactor>
    <text evidence="6">Binds 1 Mg(2+) ion per monomer.</text>
</comment>
<dbReference type="KEGG" id="mes:Meso_2763"/>
<dbReference type="Gene3D" id="3.90.25.10">
    <property type="entry name" value="UDP-galactose 4-epimerase, domain 1"/>
    <property type="match status" value="1"/>
</dbReference>
<dbReference type="Pfam" id="PF04321">
    <property type="entry name" value="RmlD_sub_bind"/>
    <property type="match status" value="1"/>
</dbReference>
<evidence type="ECO:0000256" key="4">
    <source>
        <dbReference type="ARBA" id="ARBA00017099"/>
    </source>
</evidence>
<dbReference type="InterPro" id="IPR029903">
    <property type="entry name" value="RmlD-like-bd"/>
</dbReference>
<evidence type="ECO:0000256" key="6">
    <source>
        <dbReference type="RuleBase" id="RU364082"/>
    </source>
</evidence>
<evidence type="ECO:0000313" key="8">
    <source>
        <dbReference type="EMBL" id="ABG64140.1"/>
    </source>
</evidence>
<dbReference type="EC" id="1.1.1.133" evidence="3 6"/>
<dbReference type="NCBIfam" id="TIGR01214">
    <property type="entry name" value="rmlD"/>
    <property type="match status" value="1"/>
</dbReference>
<dbReference type="Gene3D" id="3.40.50.720">
    <property type="entry name" value="NAD(P)-binding Rossmann-like Domain"/>
    <property type="match status" value="1"/>
</dbReference>
<comment type="similarity">
    <text evidence="2 6">Belongs to the dTDP-4-dehydrorhamnose reductase family.</text>
</comment>
<dbReference type="GO" id="GO:0008831">
    <property type="term" value="F:dTDP-4-dehydrorhamnose reductase activity"/>
    <property type="evidence" value="ECO:0007669"/>
    <property type="project" value="UniProtKB-EC"/>
</dbReference>
<comment type="pathway">
    <text evidence="1 6">Carbohydrate biosynthesis; dTDP-L-rhamnose biosynthesis.</text>
</comment>
<accession>Q11EN5</accession>
<keyword evidence="6" id="KW-0521">NADP</keyword>
<keyword evidence="6 8" id="KW-0560">Oxidoreductase</keyword>
<evidence type="ECO:0000256" key="1">
    <source>
        <dbReference type="ARBA" id="ARBA00004781"/>
    </source>
</evidence>
<comment type="function">
    <text evidence="6">Catalyzes the reduction of dTDP-6-deoxy-L-lyxo-4-hexulose to yield dTDP-L-rhamnose.</text>
</comment>
<name>Q11EN5_CHESB</name>
<dbReference type="PANTHER" id="PTHR10491">
    <property type="entry name" value="DTDP-4-DEHYDRORHAMNOSE REDUCTASE"/>
    <property type="match status" value="1"/>
</dbReference>
<evidence type="ECO:0000256" key="2">
    <source>
        <dbReference type="ARBA" id="ARBA00010944"/>
    </source>
</evidence>
<evidence type="ECO:0000256" key="3">
    <source>
        <dbReference type="ARBA" id="ARBA00012929"/>
    </source>
</evidence>
<organism evidence="8">
    <name type="scientific">Chelativorans sp. (strain BNC1)</name>
    <dbReference type="NCBI Taxonomy" id="266779"/>
    <lineage>
        <taxon>Bacteria</taxon>
        <taxon>Pseudomonadati</taxon>
        <taxon>Pseudomonadota</taxon>
        <taxon>Alphaproteobacteria</taxon>
        <taxon>Hyphomicrobiales</taxon>
        <taxon>Phyllobacteriaceae</taxon>
        <taxon>Chelativorans</taxon>
    </lineage>
</organism>
<dbReference type="SUPFAM" id="SSF51735">
    <property type="entry name" value="NAD(P)-binding Rossmann-fold domains"/>
    <property type="match status" value="1"/>
</dbReference>
<proteinExistence type="inferred from homology"/>
<evidence type="ECO:0000259" key="7">
    <source>
        <dbReference type="Pfam" id="PF04321"/>
    </source>
</evidence>
<sequence length="295" mass="31817">MKILVTGKNGQLARSLLDRAARHPHLALDFAARPELDLADPRTIAPAIARHAPDLVVNAAAYTAVDQAEDEPELAHAVNGAAAGLIARATAARGIPLIHISTDYVFDGALARPYREEDPVNPLSVYGASKLAGERAVREQNPDHLILRTAWVYSPYGRNFLKTMLKLAEARDEIRVVCDQIGNPTSAHDIAGGILAAAEARRVQGTRGWGKTYHLAGSGEASWHEFAAHIFEESARRGGPSARVTPIATEDYPTKAVRPRNSRLCCDRFADAFGYRAPAWREAVVELLGAASGAH</sequence>
<gene>
    <name evidence="8" type="ordered locus">Meso_2763</name>
</gene>
<dbReference type="InterPro" id="IPR005913">
    <property type="entry name" value="dTDP_dehydrorham_reduct"/>
</dbReference>
<dbReference type="HOGENOM" id="CLU_045518_1_0_5"/>